<organism evidence="2 3">
    <name type="scientific">Psilocybe cyanescens</name>
    <dbReference type="NCBI Taxonomy" id="93625"/>
    <lineage>
        <taxon>Eukaryota</taxon>
        <taxon>Fungi</taxon>
        <taxon>Dikarya</taxon>
        <taxon>Basidiomycota</taxon>
        <taxon>Agaricomycotina</taxon>
        <taxon>Agaricomycetes</taxon>
        <taxon>Agaricomycetidae</taxon>
        <taxon>Agaricales</taxon>
        <taxon>Agaricineae</taxon>
        <taxon>Strophariaceae</taxon>
        <taxon>Psilocybe</taxon>
    </lineage>
</organism>
<name>A0A409XRY9_PSICY</name>
<comment type="caution">
    <text evidence="2">The sequence shown here is derived from an EMBL/GenBank/DDBJ whole genome shotgun (WGS) entry which is preliminary data.</text>
</comment>
<feature type="region of interest" description="Disordered" evidence="1">
    <location>
        <begin position="47"/>
        <end position="102"/>
    </location>
</feature>
<sequence length="152" mass="15750">MHKGFNHPYIASKCSTYLIGRNVIFGFVGFANVAAGLGTIECSRGSKNGTDPAASHAAETEPSSRGGDDGTSEDDEGPAASHAAGLGTIKLRDGRDDKHPAAHNVAGLGTIECRGGDSSSKDGTGPAALHAAGRETMVLMRIMKVVWKMGYY</sequence>
<evidence type="ECO:0000256" key="1">
    <source>
        <dbReference type="SAM" id="MobiDB-lite"/>
    </source>
</evidence>
<reference evidence="2 3" key="1">
    <citation type="journal article" date="2018" name="Evol. Lett.">
        <title>Horizontal gene cluster transfer increased hallucinogenic mushroom diversity.</title>
        <authorList>
            <person name="Reynolds H.T."/>
            <person name="Vijayakumar V."/>
            <person name="Gluck-Thaler E."/>
            <person name="Korotkin H.B."/>
            <person name="Matheny P.B."/>
            <person name="Slot J.C."/>
        </authorList>
    </citation>
    <scope>NUCLEOTIDE SEQUENCE [LARGE SCALE GENOMIC DNA]</scope>
    <source>
        <strain evidence="2 3">2631</strain>
    </source>
</reference>
<feature type="compositionally biased region" description="Basic and acidic residues" evidence="1">
    <location>
        <begin position="90"/>
        <end position="100"/>
    </location>
</feature>
<dbReference type="AlphaFoldDB" id="A0A409XRY9"/>
<proteinExistence type="predicted"/>
<dbReference type="InParanoid" id="A0A409XRY9"/>
<accession>A0A409XRY9</accession>
<evidence type="ECO:0000313" key="2">
    <source>
        <dbReference type="EMBL" id="PPQ93477.1"/>
    </source>
</evidence>
<keyword evidence="3" id="KW-1185">Reference proteome</keyword>
<protein>
    <submittedName>
        <fullName evidence="2">Uncharacterized protein</fullName>
    </submittedName>
</protein>
<gene>
    <name evidence="2" type="ORF">CVT25_008494</name>
</gene>
<dbReference type="Proteomes" id="UP000283269">
    <property type="component" value="Unassembled WGS sequence"/>
</dbReference>
<dbReference type="EMBL" id="NHYD01000731">
    <property type="protein sequence ID" value="PPQ93477.1"/>
    <property type="molecule type" value="Genomic_DNA"/>
</dbReference>
<evidence type="ECO:0000313" key="3">
    <source>
        <dbReference type="Proteomes" id="UP000283269"/>
    </source>
</evidence>